<feature type="binding site" evidence="6">
    <location>
        <begin position="480"/>
        <end position="482"/>
    </location>
    <ligand>
        <name>ATP</name>
        <dbReference type="ChEBI" id="CHEBI:30616"/>
    </ligand>
</feature>
<evidence type="ECO:0000256" key="1">
    <source>
        <dbReference type="ARBA" id="ARBA00006607"/>
    </source>
</evidence>
<keyword evidence="3 6" id="KW-0067">ATP-binding</keyword>
<dbReference type="HAMAP" id="MF_00600">
    <property type="entry name" value="CH60"/>
    <property type="match status" value="1"/>
</dbReference>
<dbReference type="SUPFAM" id="SSF52029">
    <property type="entry name" value="GroEL apical domain-like"/>
    <property type="match status" value="1"/>
</dbReference>
<feature type="binding site" evidence="6">
    <location>
        <position position="496"/>
    </location>
    <ligand>
        <name>ATP</name>
        <dbReference type="ChEBI" id="CHEBI:30616"/>
    </ligand>
</feature>
<dbReference type="InterPro" id="IPR002423">
    <property type="entry name" value="Cpn60/GroEL/TCP-1"/>
</dbReference>
<comment type="subunit">
    <text evidence="6 8">Forms a cylinder of 14 subunits composed of two heptameric rings stacked back-to-back. Interacts with the co-chaperonin GroES.</text>
</comment>
<dbReference type="Gene3D" id="3.50.7.10">
    <property type="entry name" value="GroEL"/>
    <property type="match status" value="1"/>
</dbReference>
<comment type="similarity">
    <text evidence="1 6 7">Belongs to the chaperonin (HSP60) family.</text>
</comment>
<dbReference type="NCBIfam" id="NF009489">
    <property type="entry name" value="PRK12851.1"/>
    <property type="match status" value="1"/>
</dbReference>
<keyword evidence="4 6" id="KW-0143">Chaperone</keyword>
<dbReference type="GO" id="GO:0005524">
    <property type="term" value="F:ATP binding"/>
    <property type="evidence" value="ECO:0007669"/>
    <property type="project" value="UniProtKB-UniRule"/>
</dbReference>
<dbReference type="AlphaFoldDB" id="A0A518BW18"/>
<proteinExistence type="inferred from homology"/>
<keyword evidence="6" id="KW-0963">Cytoplasm</keyword>
<dbReference type="KEGG" id="mcad:Pan265_10240"/>
<sequence>MSKKQMIYGAEAAVELRKGLEQLASAVKVTMGPTGRNVVMEKSFGGPKVTKDGVSVAKEVEVPEPFQNMGAKMVVEVAKKTSDKAGDGTTTATVLAEAIYKEGLRHVTAGANPIALQRGINAAAGVAGEAITAMATKCKGKDDLEKVATVSANHDTEIGSLIAEAIDKVGADGVVEVEEGKSAETTLDYVEGMQFDKGYLSPYFMTDPATQECVLEDALILIHEKKISNLPDLLPLLNKVAMAQKPLLIIAEDVENEALAALVVNRLRGVLKVAAVKAPGFGDRRKAMLQDIATLTSGTFLSEDLGQQLETLELDALGSAKRVVIGKDATTLIEGAGKKKDIEARIEQIRMQIDKTTSDYDREKLQERLAKLTGGVAIIRVGGATETAMKERKDRVDDALAATKAAADGGYVPGGGVALLRAAEAVEKARGKAKGDDKLGFDIVAEALEVPLRQIVANGGGDGFVVAEKVREGKGGFGYNAATDEFVDLVKAGIIDPALVPITALQNAASVAGLMLTTNVLVTELKDDDEPVVGAVA</sequence>
<dbReference type="CDD" id="cd03344">
    <property type="entry name" value="GroEL"/>
    <property type="match status" value="1"/>
</dbReference>
<dbReference type="NCBIfam" id="TIGR02348">
    <property type="entry name" value="GroEL"/>
    <property type="match status" value="1"/>
</dbReference>
<evidence type="ECO:0000256" key="8">
    <source>
        <dbReference type="RuleBase" id="RU000419"/>
    </source>
</evidence>
<feature type="binding site" evidence="6">
    <location>
        <begin position="30"/>
        <end position="33"/>
    </location>
    <ligand>
        <name>ATP</name>
        <dbReference type="ChEBI" id="CHEBI:30616"/>
    </ligand>
</feature>
<protein>
    <recommendedName>
        <fullName evidence="6">Chaperonin GroEL</fullName>
        <ecNumber evidence="6">5.6.1.7</ecNumber>
    </recommendedName>
    <alternativeName>
        <fullName evidence="6">60 kDa chaperonin</fullName>
    </alternativeName>
    <alternativeName>
        <fullName evidence="6">Chaperonin-60</fullName>
        <shortName evidence="6">Cpn60</shortName>
    </alternativeName>
</protein>
<dbReference type="InterPro" id="IPR027413">
    <property type="entry name" value="GROEL-like_equatorial_sf"/>
</dbReference>
<dbReference type="Proteomes" id="UP000320386">
    <property type="component" value="Chromosome"/>
</dbReference>
<organism evidence="9 10">
    <name type="scientific">Mucisphaera calidilacus</name>
    <dbReference type="NCBI Taxonomy" id="2527982"/>
    <lineage>
        <taxon>Bacteria</taxon>
        <taxon>Pseudomonadati</taxon>
        <taxon>Planctomycetota</taxon>
        <taxon>Phycisphaerae</taxon>
        <taxon>Phycisphaerales</taxon>
        <taxon>Phycisphaeraceae</taxon>
        <taxon>Mucisphaera</taxon>
    </lineage>
</organism>
<dbReference type="InterPro" id="IPR027409">
    <property type="entry name" value="GroEL-like_apical_dom_sf"/>
</dbReference>
<accession>A0A518BW18</accession>
<evidence type="ECO:0000313" key="9">
    <source>
        <dbReference type="EMBL" id="QDU71175.1"/>
    </source>
</evidence>
<dbReference type="NCBIfam" id="NF009487">
    <property type="entry name" value="PRK12849.1"/>
    <property type="match status" value="1"/>
</dbReference>
<dbReference type="GO" id="GO:0140662">
    <property type="term" value="F:ATP-dependent protein folding chaperone"/>
    <property type="evidence" value="ECO:0007669"/>
    <property type="project" value="InterPro"/>
</dbReference>
<dbReference type="GO" id="GO:0042026">
    <property type="term" value="P:protein refolding"/>
    <property type="evidence" value="ECO:0007669"/>
    <property type="project" value="UniProtKB-UniRule"/>
</dbReference>
<dbReference type="NCBIfam" id="NF009488">
    <property type="entry name" value="PRK12850.1"/>
    <property type="match status" value="1"/>
</dbReference>
<feature type="binding site" evidence="6">
    <location>
        <position position="415"/>
    </location>
    <ligand>
        <name>ATP</name>
        <dbReference type="ChEBI" id="CHEBI:30616"/>
    </ligand>
</feature>
<evidence type="ECO:0000256" key="5">
    <source>
        <dbReference type="ARBA" id="ARBA00023235"/>
    </source>
</evidence>
<comment type="subcellular location">
    <subcellularLocation>
        <location evidence="6">Cytoplasm</location>
    </subcellularLocation>
</comment>
<dbReference type="Gene3D" id="1.10.560.10">
    <property type="entry name" value="GroEL-like equatorial domain"/>
    <property type="match status" value="1"/>
</dbReference>
<dbReference type="NCBIfam" id="NF000592">
    <property type="entry name" value="PRK00013.1"/>
    <property type="match status" value="1"/>
</dbReference>
<dbReference type="InterPro" id="IPR001844">
    <property type="entry name" value="Cpn60/GroEL"/>
</dbReference>
<evidence type="ECO:0000256" key="6">
    <source>
        <dbReference type="HAMAP-Rule" id="MF_00600"/>
    </source>
</evidence>
<dbReference type="Gene3D" id="3.30.260.10">
    <property type="entry name" value="TCP-1-like chaperonin intermediate domain"/>
    <property type="match status" value="1"/>
</dbReference>
<feature type="binding site" evidence="6">
    <location>
        <position position="51"/>
    </location>
    <ligand>
        <name>ATP</name>
        <dbReference type="ChEBI" id="CHEBI:30616"/>
    </ligand>
</feature>
<dbReference type="GO" id="GO:0016853">
    <property type="term" value="F:isomerase activity"/>
    <property type="evidence" value="ECO:0007669"/>
    <property type="project" value="UniProtKB-KW"/>
</dbReference>
<evidence type="ECO:0000256" key="4">
    <source>
        <dbReference type="ARBA" id="ARBA00023186"/>
    </source>
</evidence>
<dbReference type="OrthoDB" id="229029at2"/>
<feature type="binding site" evidence="6">
    <location>
        <begin position="87"/>
        <end position="91"/>
    </location>
    <ligand>
        <name>ATP</name>
        <dbReference type="ChEBI" id="CHEBI:30616"/>
    </ligand>
</feature>
<dbReference type="GO" id="GO:0051082">
    <property type="term" value="F:unfolded protein binding"/>
    <property type="evidence" value="ECO:0007669"/>
    <property type="project" value="UniProtKB-UniRule"/>
</dbReference>
<keyword evidence="10" id="KW-1185">Reference proteome</keyword>
<dbReference type="PANTHER" id="PTHR45633">
    <property type="entry name" value="60 KDA HEAT SHOCK PROTEIN, MITOCHONDRIAL"/>
    <property type="match status" value="1"/>
</dbReference>
<evidence type="ECO:0000256" key="3">
    <source>
        <dbReference type="ARBA" id="ARBA00022840"/>
    </source>
</evidence>
<evidence type="ECO:0000256" key="2">
    <source>
        <dbReference type="ARBA" id="ARBA00022741"/>
    </source>
</evidence>
<dbReference type="EC" id="5.6.1.7" evidence="6"/>
<dbReference type="FunFam" id="3.50.7.10:FF:000001">
    <property type="entry name" value="60 kDa chaperonin"/>
    <property type="match status" value="1"/>
</dbReference>
<dbReference type="InterPro" id="IPR027410">
    <property type="entry name" value="TCP-1-like_intermed_sf"/>
</dbReference>
<dbReference type="PRINTS" id="PR00298">
    <property type="entry name" value="CHAPERONIN60"/>
</dbReference>
<comment type="function">
    <text evidence="6 8">Together with its co-chaperonin GroES, plays an essential role in assisting protein folding. The GroEL-GroES system forms a nano-cage that allows encapsulation of the non-native substrate proteins and provides a physical environment optimized to promote and accelerate protein folding.</text>
</comment>
<name>A0A518BW18_9BACT</name>
<dbReference type="RefSeq" id="WP_145445307.1">
    <property type="nucleotide sequence ID" value="NZ_CP036280.1"/>
</dbReference>
<evidence type="ECO:0000313" key="10">
    <source>
        <dbReference type="Proteomes" id="UP000320386"/>
    </source>
</evidence>
<dbReference type="SUPFAM" id="SSF54849">
    <property type="entry name" value="GroEL-intermediate domain like"/>
    <property type="match status" value="1"/>
</dbReference>
<keyword evidence="2 6" id="KW-0547">Nucleotide-binding</keyword>
<gene>
    <name evidence="9" type="primary">groL_2</name>
    <name evidence="6" type="synonym">groEL</name>
    <name evidence="6" type="synonym">groL</name>
    <name evidence="9" type="ORF">Pan265_10240</name>
</gene>
<evidence type="ECO:0000256" key="7">
    <source>
        <dbReference type="RuleBase" id="RU000418"/>
    </source>
</evidence>
<reference evidence="9 10" key="1">
    <citation type="submission" date="2019-02" db="EMBL/GenBank/DDBJ databases">
        <title>Deep-cultivation of Planctomycetes and their phenomic and genomic characterization uncovers novel biology.</title>
        <authorList>
            <person name="Wiegand S."/>
            <person name="Jogler M."/>
            <person name="Boedeker C."/>
            <person name="Pinto D."/>
            <person name="Vollmers J."/>
            <person name="Rivas-Marin E."/>
            <person name="Kohn T."/>
            <person name="Peeters S.H."/>
            <person name="Heuer A."/>
            <person name="Rast P."/>
            <person name="Oberbeckmann S."/>
            <person name="Bunk B."/>
            <person name="Jeske O."/>
            <person name="Meyerdierks A."/>
            <person name="Storesund J.E."/>
            <person name="Kallscheuer N."/>
            <person name="Luecker S."/>
            <person name="Lage O.M."/>
            <person name="Pohl T."/>
            <person name="Merkel B.J."/>
            <person name="Hornburger P."/>
            <person name="Mueller R.-W."/>
            <person name="Bruemmer F."/>
            <person name="Labrenz M."/>
            <person name="Spormann A.M."/>
            <person name="Op den Camp H."/>
            <person name="Overmann J."/>
            <person name="Amann R."/>
            <person name="Jetten M.S.M."/>
            <person name="Mascher T."/>
            <person name="Medema M.H."/>
            <person name="Devos D.P."/>
            <person name="Kaster A.-K."/>
            <person name="Ovreas L."/>
            <person name="Rohde M."/>
            <person name="Galperin M.Y."/>
            <person name="Jogler C."/>
        </authorList>
    </citation>
    <scope>NUCLEOTIDE SEQUENCE [LARGE SCALE GENOMIC DNA]</scope>
    <source>
        <strain evidence="9 10">Pan265</strain>
    </source>
</reference>
<dbReference type="Pfam" id="PF00118">
    <property type="entry name" value="Cpn60_TCP1"/>
    <property type="match status" value="1"/>
</dbReference>
<dbReference type="EMBL" id="CP036280">
    <property type="protein sequence ID" value="QDU71175.1"/>
    <property type="molecule type" value="Genomic_DNA"/>
</dbReference>
<dbReference type="SUPFAM" id="SSF48592">
    <property type="entry name" value="GroEL equatorial domain-like"/>
    <property type="match status" value="1"/>
</dbReference>
<dbReference type="GO" id="GO:0005737">
    <property type="term" value="C:cytoplasm"/>
    <property type="evidence" value="ECO:0007669"/>
    <property type="project" value="UniProtKB-SubCell"/>
</dbReference>
<keyword evidence="5 6" id="KW-0413">Isomerase</keyword>